<evidence type="ECO:0000259" key="9">
    <source>
        <dbReference type="PROSITE" id="PS50234"/>
    </source>
</evidence>
<evidence type="ECO:0000256" key="4">
    <source>
        <dbReference type="ARBA" id="ARBA00022946"/>
    </source>
</evidence>
<evidence type="ECO:0000256" key="2">
    <source>
        <dbReference type="ARBA" id="ARBA00022741"/>
    </source>
</evidence>
<gene>
    <name evidence="10" type="ORF">CcCBS67573_g03438</name>
</gene>
<name>A0A507FGB7_9FUNG</name>
<comment type="caution">
    <text evidence="10">The sequence shown here is derived from an EMBL/GenBank/DDBJ whole genome shotgun (WGS) entry which is preliminary data.</text>
</comment>
<dbReference type="SUPFAM" id="SSF52540">
    <property type="entry name" value="P-loop containing nucleoside triphosphate hydrolases"/>
    <property type="match status" value="3"/>
</dbReference>
<keyword evidence="11" id="KW-1185">Reference proteome</keyword>
<dbReference type="Gene3D" id="3.40.50.300">
    <property type="entry name" value="P-loop containing nucleotide triphosphate hydrolases"/>
    <property type="match status" value="3"/>
</dbReference>
<dbReference type="InterPro" id="IPR003593">
    <property type="entry name" value="AAA+_ATPase"/>
</dbReference>
<keyword evidence="5" id="KW-0496">Mitochondrion</keyword>
<feature type="compositionally biased region" description="Gly residues" evidence="8">
    <location>
        <begin position="1530"/>
        <end position="1582"/>
    </location>
</feature>
<dbReference type="PANTHER" id="PTHR21610:SF9">
    <property type="entry name" value="VON WILLEBRAND FACTOR A DOMAIN-CONTAINING PROTEIN 8"/>
    <property type="match status" value="1"/>
</dbReference>
<evidence type="ECO:0000256" key="7">
    <source>
        <dbReference type="ARBA" id="ARBA00070377"/>
    </source>
</evidence>
<protein>
    <recommendedName>
        <fullName evidence="7">von Willebrand factor A domain-containing protein 8</fullName>
    </recommendedName>
</protein>
<proteinExistence type="predicted"/>
<dbReference type="EMBL" id="QEAP01000087">
    <property type="protein sequence ID" value="TPX75293.1"/>
    <property type="molecule type" value="Genomic_DNA"/>
</dbReference>
<dbReference type="Proteomes" id="UP000320333">
    <property type="component" value="Unassembled WGS sequence"/>
</dbReference>
<comment type="subcellular location">
    <subcellularLocation>
        <location evidence="1">Mitochondrion</location>
    </subcellularLocation>
</comment>
<evidence type="ECO:0000313" key="11">
    <source>
        <dbReference type="Proteomes" id="UP000320333"/>
    </source>
</evidence>
<keyword evidence="2" id="KW-0547">Nucleotide-binding</keyword>
<dbReference type="PANTHER" id="PTHR21610">
    <property type="entry name" value="VON WILLEBRAND FACTOR A DOMAIN-CONTAINING PROTEIN 8"/>
    <property type="match status" value="1"/>
</dbReference>
<dbReference type="FunFam" id="3.40.50.300:FF:000587">
    <property type="entry name" value="von Willebrand factor A domain containing 8"/>
    <property type="match status" value="1"/>
</dbReference>
<feature type="region of interest" description="Disordered" evidence="8">
    <location>
        <begin position="1"/>
        <end position="29"/>
    </location>
</feature>
<dbReference type="GO" id="GO:0016887">
    <property type="term" value="F:ATP hydrolysis activity"/>
    <property type="evidence" value="ECO:0007669"/>
    <property type="project" value="InterPro"/>
</dbReference>
<dbReference type="InterPro" id="IPR002035">
    <property type="entry name" value="VWF_A"/>
</dbReference>
<dbReference type="GO" id="GO:0005524">
    <property type="term" value="F:ATP binding"/>
    <property type="evidence" value="ECO:0007669"/>
    <property type="project" value="UniProtKB-KW"/>
</dbReference>
<accession>A0A507FGB7</accession>
<reference evidence="10 11" key="1">
    <citation type="journal article" date="2019" name="Sci. Rep.">
        <title>Comparative genomics of chytrid fungi reveal insights into the obligate biotrophic and pathogenic lifestyle of Synchytrium endobioticum.</title>
        <authorList>
            <person name="van de Vossenberg B.T.L.H."/>
            <person name="Warris S."/>
            <person name="Nguyen H.D.T."/>
            <person name="van Gent-Pelzer M.P.E."/>
            <person name="Joly D.L."/>
            <person name="van de Geest H.C."/>
            <person name="Bonants P.J.M."/>
            <person name="Smith D.S."/>
            <person name="Levesque C.A."/>
            <person name="van der Lee T.A.J."/>
        </authorList>
    </citation>
    <scope>NUCLEOTIDE SEQUENCE [LARGE SCALE GENOMIC DNA]</scope>
    <source>
        <strain evidence="10 11">CBS 675.73</strain>
    </source>
</reference>
<dbReference type="InterPro" id="IPR011704">
    <property type="entry name" value="ATPase_dyneun-rel_AAA"/>
</dbReference>
<evidence type="ECO:0000256" key="3">
    <source>
        <dbReference type="ARBA" id="ARBA00022840"/>
    </source>
</evidence>
<dbReference type="SMART" id="SM00382">
    <property type="entry name" value="AAA"/>
    <property type="match status" value="3"/>
</dbReference>
<dbReference type="GO" id="GO:0005739">
    <property type="term" value="C:mitochondrion"/>
    <property type="evidence" value="ECO:0007669"/>
    <property type="project" value="UniProtKB-SubCell"/>
</dbReference>
<feature type="domain" description="VWFA" evidence="9">
    <location>
        <begin position="1711"/>
        <end position="1892"/>
    </location>
</feature>
<dbReference type="FunFam" id="3.40.50.300:FF:000663">
    <property type="entry name" value="von Willebrand factor A domain containing 8"/>
    <property type="match status" value="1"/>
</dbReference>
<keyword evidence="4" id="KW-0809">Transit peptide</keyword>
<dbReference type="InterPro" id="IPR039891">
    <property type="entry name" value="VWA8"/>
</dbReference>
<comment type="function">
    <text evidence="6">Exhibits ATPase activity in vitro.</text>
</comment>
<evidence type="ECO:0000256" key="8">
    <source>
        <dbReference type="SAM" id="MobiDB-lite"/>
    </source>
</evidence>
<evidence type="ECO:0000256" key="1">
    <source>
        <dbReference type="ARBA" id="ARBA00004173"/>
    </source>
</evidence>
<feature type="region of interest" description="Disordered" evidence="8">
    <location>
        <begin position="1517"/>
        <end position="1593"/>
    </location>
</feature>
<dbReference type="InterPro" id="IPR027417">
    <property type="entry name" value="P-loop_NTPase"/>
</dbReference>
<dbReference type="OrthoDB" id="5186at2759"/>
<evidence type="ECO:0000256" key="5">
    <source>
        <dbReference type="ARBA" id="ARBA00023128"/>
    </source>
</evidence>
<dbReference type="SMART" id="SM00327">
    <property type="entry name" value="VWA"/>
    <property type="match status" value="1"/>
</dbReference>
<dbReference type="PROSITE" id="PS50234">
    <property type="entry name" value="VWFA"/>
    <property type="match status" value="1"/>
</dbReference>
<dbReference type="STRING" id="246404.A0A507FGB7"/>
<keyword evidence="3" id="KW-0067">ATP-binding</keyword>
<organism evidence="10 11">
    <name type="scientific">Chytriomyces confervae</name>
    <dbReference type="NCBI Taxonomy" id="246404"/>
    <lineage>
        <taxon>Eukaryota</taxon>
        <taxon>Fungi</taxon>
        <taxon>Fungi incertae sedis</taxon>
        <taxon>Chytridiomycota</taxon>
        <taxon>Chytridiomycota incertae sedis</taxon>
        <taxon>Chytridiomycetes</taxon>
        <taxon>Chytridiales</taxon>
        <taxon>Chytriomycetaceae</taxon>
        <taxon>Chytriomyces</taxon>
    </lineage>
</organism>
<dbReference type="Pfam" id="PF07728">
    <property type="entry name" value="AAA_5"/>
    <property type="match status" value="3"/>
</dbReference>
<sequence>MERIKQLQTHVGVRDSDDNSVTSRTLPESKQRELSIGGVTVRVNEPKNIELVPVFNDPFYAEAQEILRHFRWMMQKDALGQDMFLIGPPGPFKRHLVQKYAQLAHREVEYISLSKDMTDGDLKQRREIRNGTAFYTDQACVRAAIHGRILVLDGIEKAERNVLPIINNLLENREMALEDGRFLVHPKRFDLLLASQSESELAKWKLVRTSEKFIVIGLGLPVPKYEGHPLDPPLRSRFQARNINIPTFLTQITELVKIAPNVPQKTLEKLISVGIVLRAEATTAQSSNTATVAIPEFPTTLVPVARILNKAPGVNPRSLLDSVYPHALMETLEKEQISVIEATYQRFDFGSEVSGKKTASGSAWAYDSNFRIANITIVKGKKLEAIVDLIPSTMKKSNASAISINVKRGTKKLSAPLFFVQTDYHASLTANLVLVHSISDICIIGPKGVGKSALLRAMIDSLGYATEYIPVYKDMSARDLLQRRSTNLKGDTIWEDSALVKAAIEGSCAVLDGIEVLGEGVLASVSSLIGEREVALPDGRLLIGRERYAFLRKSLSEQEIANRNVVRVHDSFRIVALARPTLQLGGQRGNWLSPEIMNLFVFVPMRTLSYAEEKEVIQAICPSIGEKILDELLAFANTLRGLQDESLKSLAGAMSTRQLLRCVRRLTLFPEDSLHEVILKAQLWQFLPSLTREALERLLKENNILRKEEDEVAFKELTYSVHVENGVEVLRIGNVAHPVSKDSNKLLIPDIVFYDNPKQTAVLQEMLKDYILGEHLLLVGNQGVGKNKLVDKLLQLLQLPREYIQLHRDTTIHSLTSTPSIVNGVIVYEDSPLVRAAREGYILVVDEADKAPTHVTSVLKSLVEDGEMVLSDGRRLMYRDNDSSENAIFVHKNFRMFVLANRPGFPFLGNDFYGEIGDVFAAHCVGNPDKLSELYLLKKYAPSVDEDILIKLIDSFNDLRRLVDEGLINYPYSTRELVSVVKHLQSFPREGLSRALQNVFDFDSYDTDVKELIITTLSKNGLHIGMESDFKVDLGSEKNLPEPELLEVWSRNAQKGGAMMWECTSEALRYQMLGGWNLSFTDQSASDGDVKRNSGLQRIDARSSIFTEQVYAFKVPCNGEVLDVCRTSSTGKGDPFYVLTTNPIALHCVDELHRKVQIVDLYEFFPLQKSLPNLKMIELIPGVLVLHNADENVLLWLNMNEKKAYSMNLDFTDRKRSSALATAISRTGELFFFQPNGQQLVFIDYLKSQKLSIVLPTLIRGVLDGGALVPNGWLVQGMDSSTNLLQDYALTRSDKKWSLELLQVKCTKHPLHEFEAIYPTRFDHFDYPSASYPVSMKTPIFSHGSFVKAQPAGIAEEILLHPNASTMSLYHWPRQPLKAEKIVGNRFTNLNDGFVYLEQSKQMVSVIPKDDGTQEGVMEIINPRMGTVRSVKVPVSIPAYATTERPLSDAPMKKRAVLSMIELHDGNLLTVDLTGMVRVWQTQAQSILKEMTDWKRLVGSLEVSSLKILYSGGPDEEKNALENDAAGNQNGNGNGEGSGEGNGSGEGSGNGSGKGDGQGEGSGGSGGASGSGGEGGMSGGSGEPSASGREDGTVDLSTFNLRTANDVPREVTEAQKEMHEMAMRKRLEQLKMTEKEMKSFSQYRQNIVRETRELRAIIEATEAKNKERVWLRNQSTGDVDDTKLVEGVTGERAIYKRRGDDDSTFQQKPKKMYVTFDLSASMTRFNGLDSRLDRSLECALLIMEAFKSFEHKFQYKISGHSGDTANIDFVTEKKYPKDEKDMFGVLGKMNGHARFCLSGDNTVSAVEQVVESIVAEEADDYFALILSDANVTQYNIRPEVIARALKKNDKVNAYIIFIGSIKDQAESLTKAMPGNAFTCLNTKDLPKILKTIFVNSMLK</sequence>
<evidence type="ECO:0000256" key="6">
    <source>
        <dbReference type="ARBA" id="ARBA00055988"/>
    </source>
</evidence>
<evidence type="ECO:0000313" key="10">
    <source>
        <dbReference type="EMBL" id="TPX75293.1"/>
    </source>
</evidence>